<dbReference type="Proteomes" id="UP001162800">
    <property type="component" value="Plasmid unnamed1"/>
</dbReference>
<evidence type="ECO:0000313" key="3">
    <source>
        <dbReference type="Proteomes" id="UP001162800"/>
    </source>
</evidence>
<accession>A0ABY6GF07</accession>
<reference evidence="2" key="1">
    <citation type="submission" date="2022-09" db="EMBL/GenBank/DDBJ databases">
        <title>The complete genome of Acidovorax sp. 5MLIR.</title>
        <authorList>
            <person name="Liu L."/>
            <person name="Yue J."/>
            <person name="Yang F."/>
            <person name="Yuan J."/>
            <person name="Li L."/>
        </authorList>
    </citation>
    <scope>NUCLEOTIDE SEQUENCE</scope>
    <source>
        <strain evidence="2">5MLIR</strain>
        <plasmid evidence="2">unnamed1</plasmid>
    </source>
</reference>
<protein>
    <submittedName>
        <fullName evidence="2">Uncharacterized protein</fullName>
    </submittedName>
</protein>
<evidence type="ECO:0000313" key="2">
    <source>
        <dbReference type="EMBL" id="UYG53667.1"/>
    </source>
</evidence>
<organism evidence="2 3">
    <name type="scientific">Comamonas endophytica</name>
    <dbReference type="NCBI Taxonomy" id="2949090"/>
    <lineage>
        <taxon>Bacteria</taxon>
        <taxon>Pseudomonadati</taxon>
        <taxon>Pseudomonadota</taxon>
        <taxon>Betaproteobacteria</taxon>
        <taxon>Burkholderiales</taxon>
        <taxon>Comamonadaceae</taxon>
        <taxon>Comamonas</taxon>
    </lineage>
</organism>
<dbReference type="RefSeq" id="WP_263726096.1">
    <property type="nucleotide sequence ID" value="NZ_CP106882.1"/>
</dbReference>
<dbReference type="EMBL" id="CP106882">
    <property type="protein sequence ID" value="UYG53619.1"/>
    <property type="molecule type" value="Genomic_DNA"/>
</dbReference>
<gene>
    <name evidence="2" type="ORF">M9799_17165</name>
    <name evidence="1" type="ORF">M9799_19900</name>
</gene>
<evidence type="ECO:0000313" key="1">
    <source>
        <dbReference type="EMBL" id="UYG53619.1"/>
    </source>
</evidence>
<sequence>MFSLQEASRLLNPTRWHAGASGNARAGRCPAACGIPSGLLDGGTNLLRGAAYAQR</sequence>
<geneLocation type="plasmid" evidence="2 3">
    <name>unnamed1</name>
</geneLocation>
<keyword evidence="2" id="KW-0614">Plasmid</keyword>
<name>A0ABY6GF07_9BURK</name>
<proteinExistence type="predicted"/>
<keyword evidence="3" id="KW-1185">Reference proteome</keyword>
<dbReference type="EMBL" id="CP106882">
    <property type="protein sequence ID" value="UYG53667.1"/>
    <property type="molecule type" value="Genomic_DNA"/>
</dbReference>